<dbReference type="SUPFAM" id="SSF56925">
    <property type="entry name" value="OMPA-like"/>
    <property type="match status" value="1"/>
</dbReference>
<sequence length="211" mass="23573">MKKILLAITLLTFGFSNAQVSFKPGVKAGFVSSTITSYGADYRNNFYLGAYGTLQLGKVYNMQFEMLYIRQGAENISSVTTNYNAPNYPTVVRTVDVPLDYLSLNLINKFNFDKFNLQIGPGLDIKVSEEKIPTYPQGGGVLYDTNVYSINNDVDLTLNIGLGYNFTDQLGIEARMRQGLIEPIYVNGESYYGSSSHLNRSFMVGLTYTFK</sequence>
<evidence type="ECO:0000256" key="1">
    <source>
        <dbReference type="SAM" id="SignalP"/>
    </source>
</evidence>
<keyword evidence="1" id="KW-0732">Signal</keyword>
<dbReference type="AlphaFoldDB" id="A0A1H6L0E8"/>
<evidence type="ECO:0000259" key="2">
    <source>
        <dbReference type="Pfam" id="PF13568"/>
    </source>
</evidence>
<dbReference type="RefSeq" id="WP_091098628.1">
    <property type="nucleotide sequence ID" value="NZ_FNXE01000020.1"/>
</dbReference>
<gene>
    <name evidence="3" type="ORF">SAMN02927937_01574</name>
</gene>
<evidence type="ECO:0000313" key="3">
    <source>
        <dbReference type="EMBL" id="SEH81592.1"/>
    </source>
</evidence>
<dbReference type="OrthoDB" id="947434at2"/>
<dbReference type="EMBL" id="FNXE01000020">
    <property type="protein sequence ID" value="SEH81592.1"/>
    <property type="molecule type" value="Genomic_DNA"/>
</dbReference>
<dbReference type="InterPro" id="IPR025665">
    <property type="entry name" value="Beta-barrel_OMP_2"/>
</dbReference>
<keyword evidence="4" id="KW-1185">Reference proteome</keyword>
<feature type="signal peptide" evidence="1">
    <location>
        <begin position="1"/>
        <end position="18"/>
    </location>
</feature>
<dbReference type="Proteomes" id="UP000199634">
    <property type="component" value="Unassembled WGS sequence"/>
</dbReference>
<protein>
    <submittedName>
        <fullName evidence="3">Outer membrane insertion C-terminal signal</fullName>
    </submittedName>
</protein>
<proteinExistence type="predicted"/>
<organism evidence="3 4">
    <name type="scientific">Paenimyroides marinum</name>
    <dbReference type="NCBI Taxonomy" id="1159016"/>
    <lineage>
        <taxon>Bacteria</taxon>
        <taxon>Pseudomonadati</taxon>
        <taxon>Bacteroidota</taxon>
        <taxon>Flavobacteriia</taxon>
        <taxon>Flavobacteriales</taxon>
        <taxon>Flavobacteriaceae</taxon>
        <taxon>Paenimyroides</taxon>
    </lineage>
</organism>
<dbReference type="InterPro" id="IPR011250">
    <property type="entry name" value="OMP/PagP_B-barrel"/>
</dbReference>
<feature type="domain" description="Outer membrane protein beta-barrel" evidence="2">
    <location>
        <begin position="18"/>
        <end position="181"/>
    </location>
</feature>
<accession>A0A1H6L0E8</accession>
<evidence type="ECO:0000313" key="4">
    <source>
        <dbReference type="Proteomes" id="UP000199634"/>
    </source>
</evidence>
<dbReference type="Pfam" id="PF13568">
    <property type="entry name" value="OMP_b-brl_2"/>
    <property type="match status" value="1"/>
</dbReference>
<dbReference type="STRING" id="1159016.SAMN02927937_01574"/>
<name>A0A1H6L0E8_9FLAO</name>
<reference evidence="3 4" key="1">
    <citation type="submission" date="2016-10" db="EMBL/GenBank/DDBJ databases">
        <authorList>
            <person name="de Groot N.N."/>
        </authorList>
    </citation>
    <scope>NUCLEOTIDE SEQUENCE [LARGE SCALE GENOMIC DNA]</scope>
    <source>
        <strain evidence="3 4">CGMCC 1.10825</strain>
    </source>
</reference>
<feature type="chain" id="PRO_5011651092" evidence="1">
    <location>
        <begin position="19"/>
        <end position="211"/>
    </location>
</feature>